<evidence type="ECO:0000256" key="10">
    <source>
        <dbReference type="ARBA" id="ARBA00023224"/>
    </source>
</evidence>
<gene>
    <name evidence="14" type="primary">Tas2r7</name>
    <name evidence="14" type="ORF">TURVEL_R01949</name>
</gene>
<comment type="subcellular location">
    <subcellularLocation>
        <location evidence="1 12">Membrane</location>
        <topology evidence="1 12">Multi-pass membrane protein</topology>
    </subcellularLocation>
</comment>
<evidence type="ECO:0000256" key="3">
    <source>
        <dbReference type="ARBA" id="ARBA00022480"/>
    </source>
</evidence>
<evidence type="ECO:0000256" key="12">
    <source>
        <dbReference type="RuleBase" id="RU004424"/>
    </source>
</evidence>
<dbReference type="SUPFAM" id="SSF81321">
    <property type="entry name" value="Family A G protein-coupled receptor-like"/>
    <property type="match status" value="1"/>
</dbReference>
<dbReference type="GO" id="GO:0016020">
    <property type="term" value="C:membrane"/>
    <property type="evidence" value="ECO:0007669"/>
    <property type="project" value="UniProtKB-SubCell"/>
</dbReference>
<dbReference type="GO" id="GO:0004930">
    <property type="term" value="F:G protein-coupled receptor activity"/>
    <property type="evidence" value="ECO:0007669"/>
    <property type="project" value="UniProtKB-KW"/>
</dbReference>
<dbReference type="PANTHER" id="PTHR11394">
    <property type="entry name" value="TASTE RECEPTOR TYPE 2"/>
    <property type="match status" value="1"/>
</dbReference>
<dbReference type="InterPro" id="IPR007960">
    <property type="entry name" value="TAS2R"/>
</dbReference>
<evidence type="ECO:0000256" key="2">
    <source>
        <dbReference type="ARBA" id="ARBA00007376"/>
    </source>
</evidence>
<feature type="transmembrane region" description="Helical" evidence="13">
    <location>
        <begin position="184"/>
        <end position="211"/>
    </location>
</feature>
<reference evidence="14 15" key="1">
    <citation type="submission" date="2019-09" db="EMBL/GenBank/DDBJ databases">
        <title>Bird 10,000 Genomes (B10K) Project - Family phase.</title>
        <authorList>
            <person name="Zhang G."/>
        </authorList>
    </citation>
    <scope>NUCLEOTIDE SEQUENCE [LARGE SCALE GENOMIC DNA]</scope>
    <source>
        <strain evidence="14">B10K-DU-029-46</strain>
    </source>
</reference>
<feature type="transmembrane region" description="Helical" evidence="13">
    <location>
        <begin position="53"/>
        <end position="76"/>
    </location>
</feature>
<dbReference type="AlphaFoldDB" id="A0A7L3LT02"/>
<organism evidence="14 15">
    <name type="scientific">Turnix velox</name>
    <name type="common">Little buttonquail</name>
    <dbReference type="NCBI Taxonomy" id="2529409"/>
    <lineage>
        <taxon>Eukaryota</taxon>
        <taxon>Metazoa</taxon>
        <taxon>Chordata</taxon>
        <taxon>Craniata</taxon>
        <taxon>Vertebrata</taxon>
        <taxon>Euteleostomi</taxon>
        <taxon>Archelosauria</taxon>
        <taxon>Archosauria</taxon>
        <taxon>Dinosauria</taxon>
        <taxon>Saurischia</taxon>
        <taxon>Theropoda</taxon>
        <taxon>Coelurosauria</taxon>
        <taxon>Aves</taxon>
        <taxon>Neognathae</taxon>
        <taxon>Neoaves</taxon>
        <taxon>Charadriiformes</taxon>
        <taxon>Turnicidae</taxon>
        <taxon>Turnix</taxon>
    </lineage>
</organism>
<evidence type="ECO:0000313" key="15">
    <source>
        <dbReference type="Proteomes" id="UP000582182"/>
    </source>
</evidence>
<keyword evidence="7 12" id="KW-0297">G-protein coupled receptor</keyword>
<dbReference type="PANTHER" id="PTHR11394:SF47">
    <property type="entry name" value="TASTE RECEPTOR TYPE 2 MEMBER 40"/>
    <property type="match status" value="1"/>
</dbReference>
<comment type="caution">
    <text evidence="14">The sequence shown here is derived from an EMBL/GenBank/DDBJ whole genome shotgun (WGS) entry which is preliminary data.</text>
</comment>
<feature type="transmembrane region" description="Helical" evidence="13">
    <location>
        <begin position="12"/>
        <end position="41"/>
    </location>
</feature>
<evidence type="ECO:0000256" key="7">
    <source>
        <dbReference type="ARBA" id="ARBA00023040"/>
    </source>
</evidence>
<name>A0A7L3LT02_9CHAR</name>
<feature type="transmembrane region" description="Helical" evidence="13">
    <location>
        <begin position="134"/>
        <end position="156"/>
    </location>
</feature>
<evidence type="ECO:0000256" key="6">
    <source>
        <dbReference type="ARBA" id="ARBA00022989"/>
    </source>
</evidence>
<keyword evidence="6 13" id="KW-1133">Transmembrane helix</keyword>
<keyword evidence="4 12" id="KW-0716">Sensory transduction</keyword>
<evidence type="ECO:0000256" key="11">
    <source>
        <dbReference type="RuleBase" id="RU004423"/>
    </source>
</evidence>
<proteinExistence type="inferred from homology"/>
<keyword evidence="9 12" id="KW-0675">Receptor</keyword>
<dbReference type="Proteomes" id="UP000582182">
    <property type="component" value="Unassembled WGS sequence"/>
</dbReference>
<comment type="similarity">
    <text evidence="2 11">Belongs to the G-protein coupled receptor T2R family.</text>
</comment>
<keyword evidence="5 12" id="KW-0812">Transmembrane</keyword>
<sequence length="312" mass="35963">TEEKHNVTSYDAMAVMIISLQTLIGLGINAFIASVLCITWVKKKNLNANEKILLFLGCCRFWYLCIIWMFSFFSIIYPRCTQAYPNPQIFSCFQIFFGYSNLWVSTFLCIFYCIKIANFRHSCFIYLKGRIDRIVPWLLLGSVLLALIISILVLVLTSKASHDIIGSIDKGIFWKLNSKLHQKLFPLLIVTGFGFTSAFVAVLTSALLLLFSLWRHKHKMQTNSGKNFNMDAHIKAMKSILSFFLLYSFNFTCLVVALVYAVKRVTLVDMLVFALQYVFPTFHSLVLIFSNPKLEKTLQRSLSWVKRKVCMR</sequence>
<keyword evidence="10 12" id="KW-0807">Transducer</keyword>
<evidence type="ECO:0000256" key="13">
    <source>
        <dbReference type="SAM" id="Phobius"/>
    </source>
</evidence>
<dbReference type="OrthoDB" id="8876749at2759"/>
<dbReference type="FunFam" id="1.20.1070.10:FF:000055">
    <property type="entry name" value="Taste receptor type 2"/>
    <property type="match status" value="1"/>
</dbReference>
<evidence type="ECO:0000256" key="5">
    <source>
        <dbReference type="ARBA" id="ARBA00022692"/>
    </source>
</evidence>
<keyword evidence="8 12" id="KW-0472">Membrane</keyword>
<evidence type="ECO:0000256" key="4">
    <source>
        <dbReference type="ARBA" id="ARBA00022606"/>
    </source>
</evidence>
<feature type="transmembrane region" description="Helical" evidence="13">
    <location>
        <begin position="88"/>
        <end position="114"/>
    </location>
</feature>
<feature type="non-terminal residue" evidence="14">
    <location>
        <position position="312"/>
    </location>
</feature>
<keyword evidence="15" id="KW-1185">Reference proteome</keyword>
<keyword evidence="3 12" id="KW-0919">Taste</keyword>
<evidence type="ECO:0000313" key="14">
    <source>
        <dbReference type="EMBL" id="NXU57425.1"/>
    </source>
</evidence>
<feature type="transmembrane region" description="Helical" evidence="13">
    <location>
        <begin position="267"/>
        <end position="290"/>
    </location>
</feature>
<feature type="transmembrane region" description="Helical" evidence="13">
    <location>
        <begin position="240"/>
        <end position="261"/>
    </location>
</feature>
<accession>A0A7L3LT02</accession>
<dbReference type="EMBL" id="VZTY01029249">
    <property type="protein sequence ID" value="NXU57425.1"/>
    <property type="molecule type" value="Genomic_DNA"/>
</dbReference>
<dbReference type="Pfam" id="PF05296">
    <property type="entry name" value="TAS2R"/>
    <property type="match status" value="1"/>
</dbReference>
<protein>
    <recommendedName>
        <fullName evidence="12">Taste receptor type 2</fullName>
    </recommendedName>
</protein>
<dbReference type="Gene3D" id="1.20.1070.10">
    <property type="entry name" value="Rhodopsin 7-helix transmembrane proteins"/>
    <property type="match status" value="1"/>
</dbReference>
<feature type="non-terminal residue" evidence="14">
    <location>
        <position position="1"/>
    </location>
</feature>
<dbReference type="GO" id="GO:0033038">
    <property type="term" value="F:bitter taste receptor activity"/>
    <property type="evidence" value="ECO:0007669"/>
    <property type="project" value="InterPro"/>
</dbReference>
<evidence type="ECO:0000256" key="8">
    <source>
        <dbReference type="ARBA" id="ARBA00023136"/>
    </source>
</evidence>
<evidence type="ECO:0000256" key="1">
    <source>
        <dbReference type="ARBA" id="ARBA00004141"/>
    </source>
</evidence>
<evidence type="ECO:0000256" key="9">
    <source>
        <dbReference type="ARBA" id="ARBA00023170"/>
    </source>
</evidence>